<gene>
    <name evidence="1" type="ORF">DL1_11345</name>
</gene>
<comment type="caution">
    <text evidence="1">The sequence shown here is derived from an EMBL/GenBank/DDBJ whole genome shotgun (WGS) entry which is preliminary data.</text>
</comment>
<reference evidence="1 2" key="1">
    <citation type="submission" date="2014-03" db="EMBL/GenBank/DDBJ databases">
        <title>The draft genome sequence of Thioclava dalianensis DLFJ1-1.</title>
        <authorList>
            <person name="Lai Q."/>
            <person name="Shao Z."/>
        </authorList>
    </citation>
    <scope>NUCLEOTIDE SEQUENCE [LARGE SCALE GENOMIC DNA]</scope>
    <source>
        <strain evidence="1 2">DLFJ1-1</strain>
    </source>
</reference>
<dbReference type="STRING" id="1185766.SAMN05216224_11728"/>
<protein>
    <submittedName>
        <fullName evidence="1">Uncharacterized protein</fullName>
    </submittedName>
</protein>
<accession>A0A074U1J3</accession>
<name>A0A074U1J3_9RHOB</name>
<organism evidence="1 2">
    <name type="scientific">Thioclava dalianensis</name>
    <dbReference type="NCBI Taxonomy" id="1185766"/>
    <lineage>
        <taxon>Bacteria</taxon>
        <taxon>Pseudomonadati</taxon>
        <taxon>Pseudomonadota</taxon>
        <taxon>Alphaproteobacteria</taxon>
        <taxon>Rhodobacterales</taxon>
        <taxon>Paracoccaceae</taxon>
        <taxon>Thioclava</taxon>
    </lineage>
</organism>
<dbReference type="RefSeq" id="WP_038068374.1">
    <property type="nucleotide sequence ID" value="NZ_FOVB01000017.1"/>
</dbReference>
<keyword evidence="2" id="KW-1185">Reference proteome</keyword>
<dbReference type="AlphaFoldDB" id="A0A074U1J3"/>
<proteinExistence type="predicted"/>
<dbReference type="EMBL" id="JHEH01000030">
    <property type="protein sequence ID" value="KEP68542.1"/>
    <property type="molecule type" value="Genomic_DNA"/>
</dbReference>
<dbReference type="Proteomes" id="UP000027725">
    <property type="component" value="Unassembled WGS sequence"/>
</dbReference>
<evidence type="ECO:0000313" key="1">
    <source>
        <dbReference type="EMBL" id="KEP68542.1"/>
    </source>
</evidence>
<evidence type="ECO:0000313" key="2">
    <source>
        <dbReference type="Proteomes" id="UP000027725"/>
    </source>
</evidence>
<sequence>MIDKSSLYDKSVPVDAEGNCYAILDLCRIGAAATDTTLSIDVTTSYKSLFECIAALASDVIEQMDGGAA</sequence>